<dbReference type="SMART" id="SM01024">
    <property type="entry name" value="BCS1_N"/>
    <property type="match status" value="1"/>
</dbReference>
<evidence type="ECO:0000259" key="2">
    <source>
        <dbReference type="SMART" id="SM01024"/>
    </source>
</evidence>
<dbReference type="Proteomes" id="UP000800200">
    <property type="component" value="Unassembled WGS sequence"/>
</dbReference>
<dbReference type="GO" id="GO:0031966">
    <property type="term" value="C:mitochondrial membrane"/>
    <property type="evidence" value="ECO:0007669"/>
    <property type="project" value="UniProtKB-SubCell"/>
</dbReference>
<dbReference type="PANTHER" id="PTHR23070">
    <property type="entry name" value="BCS1 AAA-TYPE ATPASE"/>
    <property type="match status" value="1"/>
</dbReference>
<dbReference type="Pfam" id="PF08740">
    <property type="entry name" value="BCS1_N"/>
    <property type="match status" value="1"/>
</dbReference>
<evidence type="ECO:0000313" key="4">
    <source>
        <dbReference type="Proteomes" id="UP000800200"/>
    </source>
</evidence>
<sequence length="233" mass="26709">MLISWVCSQPFARSARSSLAIVDRSHAGERGDANKKPLHYSLWNGLFYFWHKYSLFVFERQQSHGELGFTGEEVSISVLRELLDECRRHYLALVQKKTSVFEHDKARWKPSKPKSKIDMSTVIINEKLKEMLLGDVAEFLNPKVRKWYSKRGISYQRGYLFYGPPGTGKSSFRFSIAGKFDLDIYILNISSLDNRNLKFPFAELPQHCIVLLEDVDAAGSKRTPNSNADVGQP</sequence>
<dbReference type="OrthoDB" id="10251412at2759"/>
<protein>
    <recommendedName>
        <fullName evidence="2">BCS1 N-terminal domain-containing protein</fullName>
    </recommendedName>
</protein>
<comment type="subcellular location">
    <subcellularLocation>
        <location evidence="1">Mitochondrion membrane</location>
    </subcellularLocation>
</comment>
<dbReference type="AlphaFoldDB" id="A0A6A6DDY6"/>
<feature type="non-terminal residue" evidence="3">
    <location>
        <position position="233"/>
    </location>
</feature>
<dbReference type="InterPro" id="IPR050747">
    <property type="entry name" value="Mitochondrial_chaperone_BCS1"/>
</dbReference>
<dbReference type="GO" id="GO:0016887">
    <property type="term" value="F:ATP hydrolysis activity"/>
    <property type="evidence" value="ECO:0007669"/>
    <property type="project" value="InterPro"/>
</dbReference>
<organism evidence="3 4">
    <name type="scientific">Zopfia rhizophila CBS 207.26</name>
    <dbReference type="NCBI Taxonomy" id="1314779"/>
    <lineage>
        <taxon>Eukaryota</taxon>
        <taxon>Fungi</taxon>
        <taxon>Dikarya</taxon>
        <taxon>Ascomycota</taxon>
        <taxon>Pezizomycotina</taxon>
        <taxon>Dothideomycetes</taxon>
        <taxon>Dothideomycetes incertae sedis</taxon>
        <taxon>Zopfiaceae</taxon>
        <taxon>Zopfia</taxon>
    </lineage>
</organism>
<dbReference type="EMBL" id="ML994690">
    <property type="protein sequence ID" value="KAF2177325.1"/>
    <property type="molecule type" value="Genomic_DNA"/>
</dbReference>
<dbReference type="SUPFAM" id="SSF52540">
    <property type="entry name" value="P-loop containing nucleoside triphosphate hydrolases"/>
    <property type="match status" value="1"/>
</dbReference>
<feature type="domain" description="BCS1 N-terminal" evidence="2">
    <location>
        <begin position="1"/>
        <end position="122"/>
    </location>
</feature>
<evidence type="ECO:0000256" key="1">
    <source>
        <dbReference type="ARBA" id="ARBA00004325"/>
    </source>
</evidence>
<dbReference type="InterPro" id="IPR027417">
    <property type="entry name" value="P-loop_NTPase"/>
</dbReference>
<dbReference type="InterPro" id="IPR014851">
    <property type="entry name" value="BCS1_N"/>
</dbReference>
<proteinExistence type="predicted"/>
<dbReference type="InterPro" id="IPR003959">
    <property type="entry name" value="ATPase_AAA_core"/>
</dbReference>
<dbReference type="Gene3D" id="3.40.50.300">
    <property type="entry name" value="P-loop containing nucleotide triphosphate hydrolases"/>
    <property type="match status" value="1"/>
</dbReference>
<reference evidence="3" key="1">
    <citation type="journal article" date="2020" name="Stud. Mycol.">
        <title>101 Dothideomycetes genomes: a test case for predicting lifestyles and emergence of pathogens.</title>
        <authorList>
            <person name="Haridas S."/>
            <person name="Albert R."/>
            <person name="Binder M."/>
            <person name="Bloem J."/>
            <person name="Labutti K."/>
            <person name="Salamov A."/>
            <person name="Andreopoulos B."/>
            <person name="Baker S."/>
            <person name="Barry K."/>
            <person name="Bills G."/>
            <person name="Bluhm B."/>
            <person name="Cannon C."/>
            <person name="Castanera R."/>
            <person name="Culley D."/>
            <person name="Daum C."/>
            <person name="Ezra D."/>
            <person name="Gonzalez J."/>
            <person name="Henrissat B."/>
            <person name="Kuo A."/>
            <person name="Liang C."/>
            <person name="Lipzen A."/>
            <person name="Lutzoni F."/>
            <person name="Magnuson J."/>
            <person name="Mondo S."/>
            <person name="Nolan M."/>
            <person name="Ohm R."/>
            <person name="Pangilinan J."/>
            <person name="Park H.-J."/>
            <person name="Ramirez L."/>
            <person name="Alfaro M."/>
            <person name="Sun H."/>
            <person name="Tritt A."/>
            <person name="Yoshinaga Y."/>
            <person name="Zwiers L.-H."/>
            <person name="Turgeon B."/>
            <person name="Goodwin S."/>
            <person name="Spatafora J."/>
            <person name="Crous P."/>
            <person name="Grigoriev I."/>
        </authorList>
    </citation>
    <scope>NUCLEOTIDE SEQUENCE</scope>
    <source>
        <strain evidence="3">CBS 207.26</strain>
    </source>
</reference>
<dbReference type="Pfam" id="PF00004">
    <property type="entry name" value="AAA"/>
    <property type="match status" value="1"/>
</dbReference>
<accession>A0A6A6DDY6</accession>
<gene>
    <name evidence="3" type="ORF">K469DRAFT_809530</name>
</gene>
<keyword evidence="4" id="KW-1185">Reference proteome</keyword>
<name>A0A6A6DDY6_9PEZI</name>
<dbReference type="GO" id="GO:0005524">
    <property type="term" value="F:ATP binding"/>
    <property type="evidence" value="ECO:0007669"/>
    <property type="project" value="InterPro"/>
</dbReference>
<evidence type="ECO:0000313" key="3">
    <source>
        <dbReference type="EMBL" id="KAF2177325.1"/>
    </source>
</evidence>